<evidence type="ECO:0008006" key="3">
    <source>
        <dbReference type="Google" id="ProtNLM"/>
    </source>
</evidence>
<proteinExistence type="predicted"/>
<evidence type="ECO:0000313" key="1">
    <source>
        <dbReference type="EMBL" id="SNQ60655.1"/>
    </source>
</evidence>
<name>A0A284VMZ0_9EURY</name>
<keyword evidence="2" id="KW-1185">Reference proteome</keyword>
<evidence type="ECO:0000313" key="2">
    <source>
        <dbReference type="Proteomes" id="UP000218615"/>
    </source>
</evidence>
<sequence length="104" mass="12035">MVSLSTEGNEKIKVRVTKYLMRDETGIRKSVLKLFLNSKPYTTQEIFDSLVREGFDVNYRGVSAMVGLMNTRLGILRIDVKGDHNVYSLKYEYKNAVKMVMDNY</sequence>
<protein>
    <recommendedName>
        <fullName evidence="3">DUF2551 domain-containing protein</fullName>
    </recommendedName>
</protein>
<dbReference type="Pfam" id="PF10826">
    <property type="entry name" value="DUF2551"/>
    <property type="match status" value="1"/>
</dbReference>
<reference evidence="2" key="1">
    <citation type="submission" date="2017-06" db="EMBL/GenBank/DDBJ databases">
        <authorList>
            <person name="Cremers G."/>
        </authorList>
    </citation>
    <scope>NUCLEOTIDE SEQUENCE [LARGE SCALE GENOMIC DNA]</scope>
</reference>
<dbReference type="Proteomes" id="UP000218615">
    <property type="component" value="Unassembled WGS sequence"/>
</dbReference>
<dbReference type="InterPro" id="IPR020501">
    <property type="entry name" value="Uncharacterised_AF1218"/>
</dbReference>
<dbReference type="EMBL" id="FZMP01000112">
    <property type="protein sequence ID" value="SNQ60655.1"/>
    <property type="molecule type" value="Genomic_DNA"/>
</dbReference>
<dbReference type="AlphaFoldDB" id="A0A284VMZ0"/>
<accession>A0A284VMZ0</accession>
<organism evidence="1 2">
    <name type="scientific">Candidatus Methanoperedens nitratireducens</name>
    <dbReference type="NCBI Taxonomy" id="1392998"/>
    <lineage>
        <taxon>Archaea</taxon>
        <taxon>Methanobacteriati</taxon>
        <taxon>Methanobacteriota</taxon>
        <taxon>Stenosarchaea group</taxon>
        <taxon>Methanomicrobia</taxon>
        <taxon>Methanosarcinales</taxon>
        <taxon>ANME-2 cluster</taxon>
        <taxon>Candidatus Methanoperedentaceae</taxon>
        <taxon>Candidatus Methanoperedens</taxon>
    </lineage>
</organism>
<gene>
    <name evidence="1" type="ORF">MNV_20031</name>
</gene>